<feature type="coiled-coil region" evidence="9">
    <location>
        <begin position="488"/>
        <end position="565"/>
    </location>
</feature>
<evidence type="ECO:0000256" key="10">
    <source>
        <dbReference type="SAM" id="MobiDB-lite"/>
    </source>
</evidence>
<dbReference type="GO" id="GO:0008270">
    <property type="term" value="F:zinc ion binding"/>
    <property type="evidence" value="ECO:0007669"/>
    <property type="project" value="UniProtKB-KW"/>
</dbReference>
<dbReference type="Proteomes" id="UP000008743">
    <property type="component" value="Unassembled WGS sequence"/>
</dbReference>
<sequence length="835" mass="91820">MGNFDRLLDQATDAARSEFDLGIALMLCDQVRSEEVAPKVAIKSFQRRLTHQLANTRMYTLNVLDTMVKNCNTRFQDQLASKTFMLFYQGWLKDERYAEVRARGAELLQLWAIGFKDVPQYAIVCSTWQTLKNEGMVIFPTTSGAVADAAMLIHKEREPDWVDAQDCSACRTSYTAFNRRHHCRCCGNAFCGSCSSKVSPILKFGIEKAERVCDRCFAELNPTLAPPPATASMTTTTRGRSGTGGDVATATTASRGPSAEDERRRLEQEEEEFAQAVALSLVEQSTRGTSASSRSNYQSSSPPRAYPSSVYPSAPVTSSAPPASGYQSSSYSSGSLDDVDPVMQRYLNRPQWEQRNASLATATPPAPSASASKPPAPAPSAVLSSSSSTASASSSSSAVPVVPQSTPAVQASASPAVTHVPSTETVPTAANNAGAYDAGNREILETMKASLTLFEEKLQQAAMKGVPLNQDASVKSLFQTLSVMHPRLMKRIEENEELRREFTAVEQDLDKVQEAKKTLDEIRRQHQVKLKQQQEEQEMLLRMQLEQKLRLLQQQEQEKQHHQQMLHQAYLVQQQNQQLAWQQQHGHHQQQVPQQGVGMMAAAPGAFVAPQPHPSMGFAPSQGGYPPQNGIPFQHAPPQQQHQQQQPQQQQPPQQQQQHSMQPQLQIPASLPSQTTGVYVAGPSGPLPQPLLPQHGGAGASQFPYAAVPQPQQQQPQAQPQQHPQQQQQPPQQQSFQPQQQPQQQQPPMQFAQNGQFKAAPQQQQPQQQQMPAQGSPRPAPTGQQFGAGYPPQQHQQFANYGSPVHQQQQGYGAPPQQFAAPPRAPDTQELISFD</sequence>
<dbReference type="PROSITE" id="PS50330">
    <property type="entry name" value="UIM"/>
    <property type="match status" value="1"/>
</dbReference>
<keyword evidence="13" id="KW-0808">Transferase</keyword>
<evidence type="ECO:0000256" key="8">
    <source>
        <dbReference type="PROSITE-ProRule" id="PRU00091"/>
    </source>
</evidence>
<gene>
    <name evidence="13" type="ORF">CAOG_005470</name>
</gene>
<dbReference type="InterPro" id="IPR024641">
    <property type="entry name" value="HRS_helical"/>
</dbReference>
<organism evidence="13 14">
    <name type="scientific">Capsaspora owczarzaki (strain ATCC 30864)</name>
    <dbReference type="NCBI Taxonomy" id="595528"/>
    <lineage>
        <taxon>Eukaryota</taxon>
        <taxon>Filasterea</taxon>
        <taxon>Capsaspora</taxon>
    </lineage>
</organism>
<feature type="compositionally biased region" description="Low complexity" evidence="10">
    <location>
        <begin position="702"/>
        <end position="774"/>
    </location>
</feature>
<dbReference type="SUPFAM" id="SSF57903">
    <property type="entry name" value="FYVE/PHD zinc finger"/>
    <property type="match status" value="1"/>
</dbReference>
<dbReference type="PANTHER" id="PTHR46275">
    <property type="entry name" value="HEPATOCYTE GROWTH FACTOR-REGULATED TYROSINE KINASE SUBSTRATE"/>
    <property type="match status" value="1"/>
</dbReference>
<dbReference type="InterPro" id="IPR013083">
    <property type="entry name" value="Znf_RING/FYVE/PHD"/>
</dbReference>
<evidence type="ECO:0000313" key="13">
    <source>
        <dbReference type="EMBL" id="KJE94930.1"/>
    </source>
</evidence>
<feature type="compositionally biased region" description="Low complexity" evidence="10">
    <location>
        <begin position="807"/>
        <end position="822"/>
    </location>
</feature>
<protein>
    <recommendedName>
        <fullName evidence="2">Hepatocyte growth factor-regulated tyrosine kinase substrate</fullName>
    </recommendedName>
</protein>
<dbReference type="Pfam" id="PF00790">
    <property type="entry name" value="VHS"/>
    <property type="match status" value="1"/>
</dbReference>
<dbReference type="GO" id="GO:0035091">
    <property type="term" value="F:phosphatidylinositol binding"/>
    <property type="evidence" value="ECO:0007669"/>
    <property type="project" value="InterPro"/>
</dbReference>
<dbReference type="SUPFAM" id="SSF48464">
    <property type="entry name" value="ENTH/VHS domain"/>
    <property type="match status" value="1"/>
</dbReference>
<dbReference type="PhylomeDB" id="A0A0D2WS61"/>
<evidence type="ECO:0000256" key="4">
    <source>
        <dbReference type="ARBA" id="ARBA00022553"/>
    </source>
</evidence>
<dbReference type="Gene3D" id="3.30.40.10">
    <property type="entry name" value="Zinc/RING finger domain, C3HC4 (zinc finger)"/>
    <property type="match status" value="1"/>
</dbReference>
<dbReference type="InterPro" id="IPR003903">
    <property type="entry name" value="UIM_dom"/>
</dbReference>
<feature type="domain" description="FYVE-type" evidence="11">
    <location>
        <begin position="161"/>
        <end position="221"/>
    </location>
</feature>
<feature type="compositionally biased region" description="Low complexity" evidence="10">
    <location>
        <begin position="230"/>
        <end position="240"/>
    </location>
</feature>
<keyword evidence="9" id="KW-0175">Coiled coil</keyword>
<feature type="compositionally biased region" description="Polar residues" evidence="10">
    <location>
        <begin position="412"/>
        <end position="428"/>
    </location>
</feature>
<keyword evidence="14" id="KW-1185">Reference proteome</keyword>
<feature type="compositionally biased region" description="Basic and acidic residues" evidence="10">
    <location>
        <begin position="258"/>
        <end position="267"/>
    </location>
</feature>
<dbReference type="GO" id="GO:0005769">
    <property type="term" value="C:early endosome"/>
    <property type="evidence" value="ECO:0007669"/>
    <property type="project" value="TreeGrafter"/>
</dbReference>
<evidence type="ECO:0000256" key="6">
    <source>
        <dbReference type="ARBA" id="ARBA00022771"/>
    </source>
</evidence>
<feature type="compositionally biased region" description="Low complexity" evidence="10">
    <location>
        <begin position="357"/>
        <end position="411"/>
    </location>
</feature>
<dbReference type="EMBL" id="KE346368">
    <property type="protein sequence ID" value="KJE94930.1"/>
    <property type="molecule type" value="Genomic_DNA"/>
</dbReference>
<dbReference type="GO" id="GO:0016301">
    <property type="term" value="F:kinase activity"/>
    <property type="evidence" value="ECO:0007669"/>
    <property type="project" value="UniProtKB-KW"/>
</dbReference>
<dbReference type="GO" id="GO:0032456">
    <property type="term" value="P:endocytic recycling"/>
    <property type="evidence" value="ECO:0007669"/>
    <property type="project" value="TreeGrafter"/>
</dbReference>
<feature type="domain" description="VHS" evidence="12">
    <location>
        <begin position="11"/>
        <end position="139"/>
    </location>
</feature>
<dbReference type="GO" id="GO:0031623">
    <property type="term" value="P:receptor internalization"/>
    <property type="evidence" value="ECO:0007669"/>
    <property type="project" value="TreeGrafter"/>
</dbReference>
<dbReference type="Gene3D" id="1.25.40.90">
    <property type="match status" value="1"/>
</dbReference>
<evidence type="ECO:0000256" key="2">
    <source>
        <dbReference type="ARBA" id="ARBA00015450"/>
    </source>
</evidence>
<keyword evidence="5" id="KW-0479">Metal-binding</keyword>
<evidence type="ECO:0000256" key="9">
    <source>
        <dbReference type="SAM" id="Coils"/>
    </source>
</evidence>
<accession>A0A0D2WS61</accession>
<dbReference type="SMART" id="SM00064">
    <property type="entry name" value="FYVE"/>
    <property type="match status" value="1"/>
</dbReference>
<dbReference type="Gene3D" id="1.20.5.1940">
    <property type="match status" value="1"/>
</dbReference>
<dbReference type="RefSeq" id="XP_004346143.2">
    <property type="nucleotide sequence ID" value="XM_004346093.2"/>
</dbReference>
<dbReference type="eggNOG" id="KOG1818">
    <property type="taxonomic scope" value="Eukaryota"/>
</dbReference>
<dbReference type="InterPro" id="IPR011011">
    <property type="entry name" value="Znf_FYVE_PHD"/>
</dbReference>
<reference evidence="14" key="1">
    <citation type="submission" date="2011-02" db="EMBL/GenBank/DDBJ databases">
        <title>The Genome Sequence of Capsaspora owczarzaki ATCC 30864.</title>
        <authorList>
            <person name="Russ C."/>
            <person name="Cuomo C."/>
            <person name="Burger G."/>
            <person name="Gray M.W."/>
            <person name="Holland P.W.H."/>
            <person name="King N."/>
            <person name="Lang F.B.F."/>
            <person name="Roger A.J."/>
            <person name="Ruiz-Trillo I."/>
            <person name="Young S.K."/>
            <person name="Zeng Q."/>
            <person name="Gargeya S."/>
            <person name="Alvarado L."/>
            <person name="Berlin A."/>
            <person name="Chapman S.B."/>
            <person name="Chen Z."/>
            <person name="Freedman E."/>
            <person name="Gellesch M."/>
            <person name="Goldberg J."/>
            <person name="Griggs A."/>
            <person name="Gujja S."/>
            <person name="Heilman E."/>
            <person name="Heiman D."/>
            <person name="Howarth C."/>
            <person name="Mehta T."/>
            <person name="Neiman D."/>
            <person name="Pearson M."/>
            <person name="Roberts A."/>
            <person name="Saif S."/>
            <person name="Shea T."/>
            <person name="Shenoy N."/>
            <person name="Sisk P."/>
            <person name="Stolte C."/>
            <person name="Sykes S."/>
            <person name="White J."/>
            <person name="Yandava C."/>
            <person name="Haas B."/>
            <person name="Nusbaum C."/>
            <person name="Birren B."/>
        </authorList>
    </citation>
    <scope>NUCLEOTIDE SEQUENCE</scope>
    <source>
        <strain evidence="14">ATCC 30864</strain>
    </source>
</reference>
<proteinExistence type="predicted"/>
<dbReference type="AlphaFoldDB" id="A0A0D2WS61"/>
<feature type="compositionally biased region" description="Low complexity" evidence="10">
    <location>
        <begin position="632"/>
        <end position="668"/>
    </location>
</feature>
<keyword evidence="4" id="KW-0597">Phosphoprotein</keyword>
<dbReference type="InterPro" id="IPR002014">
    <property type="entry name" value="VHS_dom"/>
</dbReference>
<name>A0A0D2WS61_CAPO3</name>
<feature type="region of interest" description="Disordered" evidence="10">
    <location>
        <begin position="606"/>
        <end position="835"/>
    </location>
</feature>
<keyword evidence="6 8" id="KW-0863">Zinc-finger</keyword>
<comment type="subcellular location">
    <subcellularLocation>
        <location evidence="1">Cytoplasm</location>
    </subcellularLocation>
</comment>
<evidence type="ECO:0000256" key="3">
    <source>
        <dbReference type="ARBA" id="ARBA00022490"/>
    </source>
</evidence>
<keyword evidence="3" id="KW-0963">Cytoplasm</keyword>
<feature type="region of interest" description="Disordered" evidence="10">
    <location>
        <begin position="357"/>
        <end position="433"/>
    </location>
</feature>
<dbReference type="InterPro" id="IPR017073">
    <property type="entry name" value="HGS/VPS27"/>
</dbReference>
<dbReference type="STRING" id="595528.A0A0D2WS61"/>
<keyword evidence="13" id="KW-0418">Kinase</keyword>
<evidence type="ECO:0000256" key="1">
    <source>
        <dbReference type="ARBA" id="ARBA00004496"/>
    </source>
</evidence>
<dbReference type="PROSITE" id="PS50179">
    <property type="entry name" value="VHS"/>
    <property type="match status" value="1"/>
</dbReference>
<dbReference type="Pfam" id="PF12210">
    <property type="entry name" value="Hrs_helical"/>
    <property type="match status" value="1"/>
</dbReference>
<dbReference type="InParanoid" id="A0A0D2WS61"/>
<evidence type="ECO:0000256" key="7">
    <source>
        <dbReference type="ARBA" id="ARBA00022833"/>
    </source>
</evidence>
<evidence type="ECO:0000313" key="14">
    <source>
        <dbReference type="Proteomes" id="UP000008743"/>
    </source>
</evidence>
<dbReference type="InterPro" id="IPR000306">
    <property type="entry name" value="Znf_FYVE"/>
</dbReference>
<dbReference type="GO" id="GO:0043130">
    <property type="term" value="F:ubiquitin binding"/>
    <property type="evidence" value="ECO:0007669"/>
    <property type="project" value="InterPro"/>
</dbReference>
<dbReference type="Pfam" id="PF01363">
    <property type="entry name" value="FYVE"/>
    <property type="match status" value="1"/>
</dbReference>
<dbReference type="PANTHER" id="PTHR46275:SF1">
    <property type="entry name" value="HEPATOCYTE GROWTH FACTOR-REGULATED TYROSINE KINASE SUBSTRATE"/>
    <property type="match status" value="1"/>
</dbReference>
<dbReference type="InterPro" id="IPR017455">
    <property type="entry name" value="Znf_FYVE-rel"/>
</dbReference>
<dbReference type="PROSITE" id="PS50178">
    <property type="entry name" value="ZF_FYVE"/>
    <property type="match status" value="1"/>
</dbReference>
<evidence type="ECO:0000259" key="12">
    <source>
        <dbReference type="PROSITE" id="PS50179"/>
    </source>
</evidence>
<keyword evidence="7" id="KW-0862">Zinc</keyword>
<dbReference type="OrthoDB" id="957735at2759"/>
<evidence type="ECO:0000256" key="5">
    <source>
        <dbReference type="ARBA" id="ARBA00022723"/>
    </source>
</evidence>
<feature type="compositionally biased region" description="Low complexity" evidence="10">
    <location>
        <begin position="290"/>
        <end position="335"/>
    </location>
</feature>
<evidence type="ECO:0000259" key="11">
    <source>
        <dbReference type="PROSITE" id="PS50178"/>
    </source>
</evidence>
<dbReference type="SMART" id="SM00288">
    <property type="entry name" value="VHS"/>
    <property type="match status" value="1"/>
</dbReference>
<feature type="region of interest" description="Disordered" evidence="10">
    <location>
        <begin position="224"/>
        <end position="337"/>
    </location>
</feature>
<dbReference type="InterPro" id="IPR008942">
    <property type="entry name" value="ENTH_VHS"/>
</dbReference>